<name>A0AB33JJQ3_9BACT</name>
<evidence type="ECO:0000259" key="1">
    <source>
        <dbReference type="Pfam" id="PF00535"/>
    </source>
</evidence>
<reference evidence="2" key="1">
    <citation type="submission" date="2024-07" db="EMBL/GenBank/DDBJ databases">
        <title>Complete genome sequence of Prevotella sp. YM-2024 GTC17262.</title>
        <authorList>
            <person name="Hayashi M."/>
            <person name="Muto Y."/>
            <person name="Tanaka K."/>
            <person name="Niwa H."/>
        </authorList>
    </citation>
    <scope>NUCLEOTIDE SEQUENCE</scope>
    <source>
        <strain evidence="2">GTC17262</strain>
    </source>
</reference>
<dbReference type="EMBL" id="AP035789">
    <property type="protein sequence ID" value="BFO80558.1"/>
    <property type="molecule type" value="Genomic_DNA"/>
</dbReference>
<accession>A0AB33JJQ3</accession>
<proteinExistence type="predicted"/>
<dbReference type="CDD" id="cd00761">
    <property type="entry name" value="Glyco_tranf_GTA_type"/>
    <property type="match status" value="1"/>
</dbReference>
<dbReference type="Pfam" id="PF00535">
    <property type="entry name" value="Glycos_transf_2"/>
    <property type="match status" value="1"/>
</dbReference>
<feature type="domain" description="Glycosyltransferase 2-like" evidence="1">
    <location>
        <begin position="6"/>
        <end position="170"/>
    </location>
</feature>
<protein>
    <submittedName>
        <fullName evidence="2">Glycosyltransferase family 2 protein</fullName>
    </submittedName>
</protein>
<dbReference type="Gene3D" id="3.90.550.10">
    <property type="entry name" value="Spore Coat Polysaccharide Biosynthesis Protein SpsA, Chain A"/>
    <property type="match status" value="1"/>
</dbReference>
<sequence>MNPRISIIIPIYNAAELLPRCIESILTQTLQDFEIILVDDGSTDCSLAVCQRLAGESRCIKVFHKENEGQTSARKYGFEQSLGEYIYFVDADDFIPKNALAFLYNKAIEKKLDMVEGTSISTFIDIKKKGISFIFPAPGEYNKYEHLKIMYKGESNNGTHAILYKRTLFDDSTFNVPFNVRTGEDFYINLALSLAAEKIGLYNEIVYHYIENKQSITHYYKFTSIRPQEELIECTRRELLKNNVFHLVKEQFYKRAISSIFIACLHNPSLRYDRYIPKITKEAQHCVYTKYDRILCHLLLHPFFLPVLVIINQCRKYILKKI</sequence>
<organism evidence="2">
    <name type="scientific">Prevotella sp. GTC17262</name>
    <dbReference type="NCBI Taxonomy" id="3236797"/>
    <lineage>
        <taxon>Bacteria</taxon>
        <taxon>Pseudomonadati</taxon>
        <taxon>Bacteroidota</taxon>
        <taxon>Bacteroidia</taxon>
        <taxon>Bacteroidales</taxon>
        <taxon>Prevotellaceae</taxon>
        <taxon>Prevotella</taxon>
    </lineage>
</organism>
<dbReference type="PANTHER" id="PTHR22916:SF3">
    <property type="entry name" value="UDP-GLCNAC:BETAGAL BETA-1,3-N-ACETYLGLUCOSAMINYLTRANSFERASE-LIKE PROTEIN 1"/>
    <property type="match status" value="1"/>
</dbReference>
<dbReference type="SUPFAM" id="SSF53448">
    <property type="entry name" value="Nucleotide-diphospho-sugar transferases"/>
    <property type="match status" value="1"/>
</dbReference>
<dbReference type="GO" id="GO:0016758">
    <property type="term" value="F:hexosyltransferase activity"/>
    <property type="evidence" value="ECO:0007669"/>
    <property type="project" value="UniProtKB-ARBA"/>
</dbReference>
<dbReference type="InterPro" id="IPR029044">
    <property type="entry name" value="Nucleotide-diphossugar_trans"/>
</dbReference>
<dbReference type="PANTHER" id="PTHR22916">
    <property type="entry name" value="GLYCOSYLTRANSFERASE"/>
    <property type="match status" value="1"/>
</dbReference>
<dbReference type="AlphaFoldDB" id="A0AB33JJQ3"/>
<evidence type="ECO:0000313" key="2">
    <source>
        <dbReference type="EMBL" id="BFO80558.1"/>
    </source>
</evidence>
<dbReference type="InterPro" id="IPR001173">
    <property type="entry name" value="Glyco_trans_2-like"/>
</dbReference>
<gene>
    <name evidence="2" type="ORF">GTC17262_07490</name>
</gene>